<dbReference type="GO" id="GO:0030979">
    <property type="term" value="P:alpha-glucan biosynthetic process"/>
    <property type="evidence" value="ECO:0007669"/>
    <property type="project" value="InterPro"/>
</dbReference>
<evidence type="ECO:0000259" key="8">
    <source>
        <dbReference type="Pfam" id="PF03065"/>
    </source>
</evidence>
<dbReference type="InterPro" id="IPR011330">
    <property type="entry name" value="Glyco_hydro/deAcase_b/a-brl"/>
</dbReference>
<feature type="domain" description="1,4-alpha-glucan branching enzyme C-terminal" evidence="9">
    <location>
        <begin position="483"/>
        <end position="565"/>
    </location>
</feature>
<dbReference type="InterPro" id="IPR015293">
    <property type="entry name" value="BE_C"/>
</dbReference>
<dbReference type="Pfam" id="PF09210">
    <property type="entry name" value="BE_C"/>
    <property type="match status" value="1"/>
</dbReference>
<dbReference type="InterPro" id="IPR004300">
    <property type="entry name" value="Glyco_hydro_57_N"/>
</dbReference>
<dbReference type="CDD" id="cd10792">
    <property type="entry name" value="GH57N_AmyC_like"/>
    <property type="match status" value="1"/>
</dbReference>
<comment type="similarity">
    <text evidence="1 5">Belongs to the glycosyl hydrolase 57 family.</text>
</comment>
<dbReference type="Proteomes" id="UP000639396">
    <property type="component" value="Unassembled WGS sequence"/>
</dbReference>
<evidence type="ECO:0000313" key="12">
    <source>
        <dbReference type="Proteomes" id="UP000639396"/>
    </source>
</evidence>
<dbReference type="GO" id="GO:0005576">
    <property type="term" value="C:extracellular region"/>
    <property type="evidence" value="ECO:0007669"/>
    <property type="project" value="TreeGrafter"/>
</dbReference>
<evidence type="ECO:0000256" key="1">
    <source>
        <dbReference type="ARBA" id="ARBA00006821"/>
    </source>
</evidence>
<dbReference type="CDD" id="cd03801">
    <property type="entry name" value="GT4_PimA-like"/>
    <property type="match status" value="1"/>
</dbReference>
<accession>A0A927C9C3</accession>
<feature type="binding site" evidence="4">
    <location>
        <position position="505"/>
    </location>
    <ligand>
        <name>substrate</name>
    </ligand>
</feature>
<feature type="binding site" evidence="4">
    <location>
        <position position="418"/>
    </location>
    <ligand>
        <name>substrate</name>
    </ligand>
</feature>
<dbReference type="InterPro" id="IPR028995">
    <property type="entry name" value="Glyco_hydro_57/38_cen_sf"/>
</dbReference>
<evidence type="ECO:0000256" key="4">
    <source>
        <dbReference type="PIRSR" id="PIRSR640042-2"/>
    </source>
</evidence>
<dbReference type="GO" id="GO:0003844">
    <property type="term" value="F:1,4-alpha-glucan branching enzyme activity"/>
    <property type="evidence" value="ECO:0007669"/>
    <property type="project" value="InterPro"/>
</dbReference>
<feature type="domain" description="Glycosyl transferase family 1" evidence="7">
    <location>
        <begin position="813"/>
        <end position="976"/>
    </location>
</feature>
<dbReference type="Pfam" id="PF13439">
    <property type="entry name" value="Glyco_transf_4"/>
    <property type="match status" value="1"/>
</dbReference>
<evidence type="ECO:0000256" key="3">
    <source>
        <dbReference type="PIRSR" id="PIRSR640042-1"/>
    </source>
</evidence>
<protein>
    <submittedName>
        <fullName evidence="11">DUF1957 domain-containing protein</fullName>
    </submittedName>
</protein>
<evidence type="ECO:0000259" key="9">
    <source>
        <dbReference type="Pfam" id="PF09210"/>
    </source>
</evidence>
<sequence length="1038" mass="117684">MYKRWKTKPECTGYLALILHAHLPYIRHADREDVMEERWFYEAMTETYLPLLEVFEGLVQDGIDFRLTISMTPTLLALCDDPLMHQRYDRHLGRLIELADKEKCRLQDDKALYPLAAQYADQFRKLQARFHSCGHNIIGAFRQLQDMGKLEILTSAATHGFLPLMQTEEAIRAQLRTGIREYERFFGRKPAGIWLPECGYAEGIDRLLKMEGIRYFICDSTAVRYASPAPNRGLAAPLMTPYGVTAFPRDPESSEQVWSAADGYPGHYDYREYYRDIGWDLGWNDADEWEYIRPYVLPTHERIHTGLKYYRITGSGHHREPYNPEWARKAAAEHADHFIRSRVLQAGEWNSWLDRLPVIVSPYDAELFGHWWYEGPVWIDMLCRKMYHDQCQLKMTTPGDYLRQYPVADTGTVNASSWGRNHSSEVWLQPDNDWIYRRLHAAERRMVRLATKRLLEEPADQDQDQDQDQGGGPSAGIQNVRLPEPTRERALNQAAKELMLAQSSDWAFIMDSRTVVDYAVRRTKEHLGNFHKLCAMLEEGRIDEPYVAALERRHPCFPEADYKDYAAVSRSSPIPLIPDAEVWEAVLQDTRHKRNTFMLAWEYPPKHVGGLSRAVADLAEALAARGEAVHVVTTSFEGAAPFERRNGVYVHRLPVLCSGDTEFYHWTFEMNLAMTDHLVAWKENGGRIDLLHAHDWMVFHAAREMKTSFGLPLVATIHATEWGRQQGKLHSVLSGSIHELEWRLTYEAARVFVCSRYMKEEVVRLFQLPGDKVDIVPNGIRTAGGTTGRSEEQSPGGRELLEEECERRATDAKSSWFQPGDRVVLFIGRLVYEKGVQVLLEAMPSVLAQVPGAKLVVAGAGPMRQTLERRAAEMGLGDRVAFWGFIDDGTKAGLYAAADLCVFPSLYEPFGIVALEAMASRTPLVVSDVGGLAEIVEHGTTGFKALSGHTESLAWHVTEQLLNGEAGRRMADRAYEQVRACYSPSAIAGEVQKLYDGLSPHASLRKITVPGAQRGGSPNRTGDTPKVISFSANSRLKS</sequence>
<proteinExistence type="inferred from homology"/>
<organism evidence="11 12">
    <name type="scientific">Paenibacillus oceani</name>
    <dbReference type="NCBI Taxonomy" id="2772510"/>
    <lineage>
        <taxon>Bacteria</taxon>
        <taxon>Bacillati</taxon>
        <taxon>Bacillota</taxon>
        <taxon>Bacilli</taxon>
        <taxon>Bacillales</taxon>
        <taxon>Paenibacillaceae</taxon>
        <taxon>Paenibacillus</taxon>
    </lineage>
</organism>
<dbReference type="PANTHER" id="PTHR41695">
    <property type="entry name" value="1,4-ALPHA-GLUCAN BRANCHING ENZYME RV3031-RELATED"/>
    <property type="match status" value="1"/>
</dbReference>
<feature type="compositionally biased region" description="Acidic residues" evidence="6">
    <location>
        <begin position="457"/>
        <end position="467"/>
    </location>
</feature>
<reference evidence="11" key="1">
    <citation type="submission" date="2020-09" db="EMBL/GenBank/DDBJ databases">
        <title>A novel bacterium of genus Paenibacillus, isolated from South China Sea.</title>
        <authorList>
            <person name="Huang H."/>
            <person name="Mo K."/>
            <person name="Hu Y."/>
        </authorList>
    </citation>
    <scope>NUCLEOTIDE SEQUENCE</scope>
    <source>
        <strain evidence="11">IB182363</strain>
    </source>
</reference>
<dbReference type="InterPro" id="IPR027291">
    <property type="entry name" value="Glyco_hydro_38_N_sf"/>
</dbReference>
<evidence type="ECO:0000313" key="11">
    <source>
        <dbReference type="EMBL" id="MBD2863535.1"/>
    </source>
</evidence>
<feature type="domain" description="Glycoside hydrolase family 57 N-terminal" evidence="8">
    <location>
        <begin position="16"/>
        <end position="255"/>
    </location>
</feature>
<dbReference type="PANTHER" id="PTHR41695:SF1">
    <property type="entry name" value="1,4-ALPHA-GLUCAN BRANCHING ENZYME TK1436"/>
    <property type="match status" value="1"/>
</dbReference>
<evidence type="ECO:0000259" key="10">
    <source>
        <dbReference type="Pfam" id="PF13439"/>
    </source>
</evidence>
<keyword evidence="2 5" id="KW-0119">Carbohydrate metabolism</keyword>
<evidence type="ECO:0000259" key="7">
    <source>
        <dbReference type="Pfam" id="PF00534"/>
    </source>
</evidence>
<dbReference type="AlphaFoldDB" id="A0A927C9C3"/>
<feature type="active site" description="Nucleophile" evidence="3">
    <location>
        <position position="197"/>
    </location>
</feature>
<dbReference type="InterPro" id="IPR040042">
    <property type="entry name" value="Branching_enz_MT3115-like"/>
</dbReference>
<feature type="region of interest" description="Disordered" evidence="6">
    <location>
        <begin position="456"/>
        <end position="484"/>
    </location>
</feature>
<dbReference type="EMBL" id="JACXJA010000020">
    <property type="protein sequence ID" value="MBD2863535.1"/>
    <property type="molecule type" value="Genomic_DNA"/>
</dbReference>
<gene>
    <name evidence="11" type="ORF">IDH45_16190</name>
</gene>
<dbReference type="SUPFAM" id="SSF53756">
    <property type="entry name" value="UDP-Glycosyltransferase/glycogen phosphorylase"/>
    <property type="match status" value="1"/>
</dbReference>
<dbReference type="Gene3D" id="3.20.110.10">
    <property type="entry name" value="Glycoside hydrolase 38, N terminal domain"/>
    <property type="match status" value="1"/>
</dbReference>
<comment type="caution">
    <text evidence="11">The sequence shown here is derived from an EMBL/GenBank/DDBJ whole genome shotgun (WGS) entry which is preliminary data.</text>
</comment>
<name>A0A927C9C3_9BACL</name>
<dbReference type="Pfam" id="PF03065">
    <property type="entry name" value="Glyco_hydro_57"/>
    <property type="match status" value="1"/>
</dbReference>
<keyword evidence="12" id="KW-1185">Reference proteome</keyword>
<dbReference type="InterPro" id="IPR037090">
    <property type="entry name" value="57_glycoside_trans_central"/>
</dbReference>
<evidence type="ECO:0000256" key="6">
    <source>
        <dbReference type="SAM" id="MobiDB-lite"/>
    </source>
</evidence>
<feature type="active site" description="Proton donor" evidence="3">
    <location>
        <position position="364"/>
    </location>
</feature>
<evidence type="ECO:0000256" key="5">
    <source>
        <dbReference type="RuleBase" id="RU361196"/>
    </source>
</evidence>
<dbReference type="SUPFAM" id="SSF88713">
    <property type="entry name" value="Glycoside hydrolase/deacetylase"/>
    <property type="match status" value="1"/>
</dbReference>
<evidence type="ECO:0000256" key="2">
    <source>
        <dbReference type="ARBA" id="ARBA00023277"/>
    </source>
</evidence>
<feature type="domain" description="Glycosyltransferase subfamily 4-like N-terminal" evidence="10">
    <location>
        <begin position="608"/>
        <end position="782"/>
    </location>
</feature>
<dbReference type="Pfam" id="PF00534">
    <property type="entry name" value="Glycos_transf_1"/>
    <property type="match status" value="1"/>
</dbReference>
<dbReference type="InterPro" id="IPR001296">
    <property type="entry name" value="Glyco_trans_1"/>
</dbReference>
<dbReference type="InterPro" id="IPR028098">
    <property type="entry name" value="Glyco_trans_4-like_N"/>
</dbReference>
<dbReference type="RefSeq" id="WP_190929162.1">
    <property type="nucleotide sequence ID" value="NZ_JACXJA010000020.1"/>
</dbReference>
<feature type="region of interest" description="Disordered" evidence="6">
    <location>
        <begin position="1009"/>
        <end position="1038"/>
    </location>
</feature>
<feature type="binding site" evidence="4">
    <location>
        <position position="266"/>
    </location>
    <ligand>
        <name>substrate</name>
    </ligand>
</feature>
<dbReference type="SUPFAM" id="SSF88688">
    <property type="entry name" value="Families 57/38 glycoside transferase middle domain"/>
    <property type="match status" value="1"/>
</dbReference>
<dbReference type="Gene3D" id="1.20.1430.10">
    <property type="entry name" value="Families 57/38 glycoside transferase, middle domain"/>
    <property type="match status" value="1"/>
</dbReference>
<feature type="binding site" evidence="4">
    <location>
        <position position="249"/>
    </location>
    <ligand>
        <name>substrate</name>
    </ligand>
</feature>
<dbReference type="Gene3D" id="3.40.50.2000">
    <property type="entry name" value="Glycogen Phosphorylase B"/>
    <property type="match status" value="2"/>
</dbReference>